<proteinExistence type="predicted"/>
<evidence type="ECO:0000256" key="1">
    <source>
        <dbReference type="SAM" id="MobiDB-lite"/>
    </source>
</evidence>
<evidence type="ECO:0000313" key="3">
    <source>
        <dbReference type="Proteomes" id="UP001055712"/>
    </source>
</evidence>
<evidence type="ECO:0008006" key="4">
    <source>
        <dbReference type="Google" id="ProtNLM"/>
    </source>
</evidence>
<feature type="region of interest" description="Disordered" evidence="1">
    <location>
        <begin position="47"/>
        <end position="67"/>
    </location>
</feature>
<dbReference type="EMBL" id="SIDB01000013">
    <property type="protein sequence ID" value="KAI3424179.1"/>
    <property type="molecule type" value="Genomic_DNA"/>
</dbReference>
<feature type="compositionally biased region" description="Basic and acidic residues" evidence="1">
    <location>
        <begin position="48"/>
        <end position="60"/>
    </location>
</feature>
<dbReference type="Proteomes" id="UP001055712">
    <property type="component" value="Unassembled WGS sequence"/>
</dbReference>
<keyword evidence="3" id="KW-1185">Reference proteome</keyword>
<dbReference type="OrthoDB" id="25675at2759"/>
<reference evidence="2" key="2">
    <citation type="submission" date="2020-11" db="EMBL/GenBank/DDBJ databases">
        <authorList>
            <person name="Cecchin M."/>
            <person name="Marcolungo L."/>
            <person name="Rossato M."/>
            <person name="Girolomoni L."/>
            <person name="Cosentino E."/>
            <person name="Cuine S."/>
            <person name="Li-Beisson Y."/>
            <person name="Delledonne M."/>
            <person name="Ballottari M."/>
        </authorList>
    </citation>
    <scope>NUCLEOTIDE SEQUENCE</scope>
    <source>
        <strain evidence="2">211/11P</strain>
        <tissue evidence="2">Whole cell</tissue>
    </source>
</reference>
<evidence type="ECO:0000313" key="2">
    <source>
        <dbReference type="EMBL" id="KAI3424179.1"/>
    </source>
</evidence>
<reference evidence="2" key="1">
    <citation type="journal article" date="2019" name="Plant J.">
        <title>Chlorella vulgaris genome assembly and annotation reveals the molecular basis for metabolic acclimation to high light conditions.</title>
        <authorList>
            <person name="Cecchin M."/>
            <person name="Marcolungo L."/>
            <person name="Rossato M."/>
            <person name="Girolomoni L."/>
            <person name="Cosentino E."/>
            <person name="Cuine S."/>
            <person name="Li-Beisson Y."/>
            <person name="Delledonne M."/>
            <person name="Ballottari M."/>
        </authorList>
    </citation>
    <scope>NUCLEOTIDE SEQUENCE</scope>
    <source>
        <strain evidence="2">211/11P</strain>
    </source>
</reference>
<comment type="caution">
    <text evidence="2">The sequence shown here is derived from an EMBL/GenBank/DDBJ whole genome shotgun (WGS) entry which is preliminary data.</text>
</comment>
<dbReference type="AlphaFoldDB" id="A0A9D4YSK5"/>
<accession>A0A9D4YSK5</accession>
<name>A0A9D4YSK5_CHLVU</name>
<gene>
    <name evidence="2" type="ORF">D9Q98_009538</name>
</gene>
<sequence length="67" mass="7533">MASTIDFALTREPHLLDVIDDEWAQDKLPDDDIPLPANVQLLPEVGDEENKAKEPEKWHELGLQSVG</sequence>
<protein>
    <recommendedName>
        <fullName evidence="4">Anaphase-promoting complex subunit 13</fullName>
    </recommendedName>
</protein>
<organism evidence="2 3">
    <name type="scientific">Chlorella vulgaris</name>
    <name type="common">Green alga</name>
    <dbReference type="NCBI Taxonomy" id="3077"/>
    <lineage>
        <taxon>Eukaryota</taxon>
        <taxon>Viridiplantae</taxon>
        <taxon>Chlorophyta</taxon>
        <taxon>core chlorophytes</taxon>
        <taxon>Trebouxiophyceae</taxon>
        <taxon>Chlorellales</taxon>
        <taxon>Chlorellaceae</taxon>
        <taxon>Chlorella clade</taxon>
        <taxon>Chlorella</taxon>
    </lineage>
</organism>